<evidence type="ECO:0000313" key="2">
    <source>
        <dbReference type="Proteomes" id="UP000799302"/>
    </source>
</evidence>
<evidence type="ECO:0000313" key="1">
    <source>
        <dbReference type="EMBL" id="KAF2670921.1"/>
    </source>
</evidence>
<name>A0A6A6UH89_9PEZI</name>
<organism evidence="1 2">
    <name type="scientific">Microthyrium microscopicum</name>
    <dbReference type="NCBI Taxonomy" id="703497"/>
    <lineage>
        <taxon>Eukaryota</taxon>
        <taxon>Fungi</taxon>
        <taxon>Dikarya</taxon>
        <taxon>Ascomycota</taxon>
        <taxon>Pezizomycotina</taxon>
        <taxon>Dothideomycetes</taxon>
        <taxon>Dothideomycetes incertae sedis</taxon>
        <taxon>Microthyriales</taxon>
        <taxon>Microthyriaceae</taxon>
        <taxon>Microthyrium</taxon>
    </lineage>
</organism>
<dbReference type="EMBL" id="MU004233">
    <property type="protein sequence ID" value="KAF2670921.1"/>
    <property type="molecule type" value="Genomic_DNA"/>
</dbReference>
<dbReference type="Proteomes" id="UP000799302">
    <property type="component" value="Unassembled WGS sequence"/>
</dbReference>
<reference evidence="1" key="1">
    <citation type="journal article" date="2020" name="Stud. Mycol.">
        <title>101 Dothideomycetes genomes: a test case for predicting lifestyles and emergence of pathogens.</title>
        <authorList>
            <person name="Haridas S."/>
            <person name="Albert R."/>
            <person name="Binder M."/>
            <person name="Bloem J."/>
            <person name="Labutti K."/>
            <person name="Salamov A."/>
            <person name="Andreopoulos B."/>
            <person name="Baker S."/>
            <person name="Barry K."/>
            <person name="Bills G."/>
            <person name="Bluhm B."/>
            <person name="Cannon C."/>
            <person name="Castanera R."/>
            <person name="Culley D."/>
            <person name="Daum C."/>
            <person name="Ezra D."/>
            <person name="Gonzalez J."/>
            <person name="Henrissat B."/>
            <person name="Kuo A."/>
            <person name="Liang C."/>
            <person name="Lipzen A."/>
            <person name="Lutzoni F."/>
            <person name="Magnuson J."/>
            <person name="Mondo S."/>
            <person name="Nolan M."/>
            <person name="Ohm R."/>
            <person name="Pangilinan J."/>
            <person name="Park H.-J."/>
            <person name="Ramirez L."/>
            <person name="Alfaro M."/>
            <person name="Sun H."/>
            <person name="Tritt A."/>
            <person name="Yoshinaga Y."/>
            <person name="Zwiers L.-H."/>
            <person name="Turgeon B."/>
            <person name="Goodwin S."/>
            <person name="Spatafora J."/>
            <person name="Crous P."/>
            <person name="Grigoriev I."/>
        </authorList>
    </citation>
    <scope>NUCLEOTIDE SEQUENCE</scope>
    <source>
        <strain evidence="1">CBS 115976</strain>
    </source>
</reference>
<proteinExistence type="predicted"/>
<dbReference type="AlphaFoldDB" id="A0A6A6UH89"/>
<gene>
    <name evidence="1" type="ORF">BT63DRAFT_423191</name>
</gene>
<sequence>MQNKTIVHPERFLDYELCNTTCNAYTIDSLGVTLALLSFVRKKDLKVIADPAGVYHAIIFHALDIAAGNWRSGISCGNSISSLSLTLVDPETHYPIPSFPWGTLSTITYLESLRGLRKLYLTGEGASNWFMAEVIFRMSIMGSEALKEPEIASKLLRAETWNGVLLSLRLPYLNHLEIHNVFGLKMELVARFLERHKSVATIYFSRIVLQAALPPADATLIQPALASQSVNISIREAINITGKKTSHRMTSRDTDPLTELCFRRENGRQAISLYNLDEGNGVAEQWVKSQIMDI</sequence>
<protein>
    <submittedName>
        <fullName evidence="1">Uncharacterized protein</fullName>
    </submittedName>
</protein>
<accession>A0A6A6UH89</accession>
<keyword evidence="2" id="KW-1185">Reference proteome</keyword>